<name>A0ABU3LK27_9ACTN</name>
<sequence length="396" mass="43922">MAAATQLAIDLPVGPSEPAAALVRGEPGPDPTDVTPATTTCPGQKPLFAMRRDWSPLLARLRSRPWPDLPLTGAAAALLEDFAEQRRDQRKSGLRKNLRTLAILGYWLGADNAFHECDIHDLARLDGHLAAKPVCQFLRARGLLIDDSRLHRDRDLVWIEKVLNTIPQGVGEETATWVKVLRDQGRREGEPRSWDGIRRFLTYLRPALIAWTSDGMTSLRDVTTDHLQDALADLDGAHRRLLATAPAQSVQGPQARAAGLPRHRPQPARGRPDGHPTPGPLGLTCRPAWSNHHPDGAALHRLGRRPRSPRLGDPHRADSRSEPARGTLALRHGLRRHTLQLEDLTHRLAADWLTYRQQRWPASTNPHLSVTQKTALDPEHPPVHRTPMQGVLPPGQ</sequence>
<dbReference type="RefSeq" id="WP_314197493.1">
    <property type="nucleotide sequence ID" value="NZ_JAVTLL010000002.1"/>
</dbReference>
<evidence type="ECO:0000313" key="2">
    <source>
        <dbReference type="EMBL" id="MDT7839596.1"/>
    </source>
</evidence>
<accession>A0ABU3LK27</accession>
<dbReference type="EMBL" id="JAVTLL010000002">
    <property type="protein sequence ID" value="MDT7839596.1"/>
    <property type="molecule type" value="Genomic_DNA"/>
</dbReference>
<evidence type="ECO:0008006" key="4">
    <source>
        <dbReference type="Google" id="ProtNLM"/>
    </source>
</evidence>
<comment type="caution">
    <text evidence="2">The sequence shown here is derived from an EMBL/GenBank/DDBJ whole genome shotgun (WGS) entry which is preliminary data.</text>
</comment>
<reference evidence="3" key="1">
    <citation type="submission" date="2023-07" db="EMBL/GenBank/DDBJ databases">
        <title>Draft genome sequence of the endophytic actinobacterium Streptomyces justiciae WPN32, a potential antibiotic producer.</title>
        <authorList>
            <person name="Yasawong M."/>
            <person name="Pana W."/>
            <person name="Ganta P."/>
            <person name="Santapan N."/>
            <person name="Songngamsuk T."/>
            <person name="Phatcharaharikarn M."/>
            <person name="Kerdtoob S."/>
            <person name="Nantapong N."/>
        </authorList>
    </citation>
    <scope>NUCLEOTIDE SEQUENCE [LARGE SCALE GENOMIC DNA]</scope>
    <source>
        <strain evidence="3">WPN32</strain>
    </source>
</reference>
<protein>
    <recommendedName>
        <fullName evidence="4">Integrase</fullName>
    </recommendedName>
</protein>
<evidence type="ECO:0000256" key="1">
    <source>
        <dbReference type="SAM" id="MobiDB-lite"/>
    </source>
</evidence>
<feature type="compositionally biased region" description="Basic and acidic residues" evidence="1">
    <location>
        <begin position="310"/>
        <end position="323"/>
    </location>
</feature>
<gene>
    <name evidence="2" type="ORF">RQC66_02500</name>
</gene>
<feature type="compositionally biased region" description="Polar residues" evidence="1">
    <location>
        <begin position="364"/>
        <end position="374"/>
    </location>
</feature>
<evidence type="ECO:0000313" key="3">
    <source>
        <dbReference type="Proteomes" id="UP001257948"/>
    </source>
</evidence>
<feature type="region of interest" description="Disordered" evidence="1">
    <location>
        <begin position="364"/>
        <end position="396"/>
    </location>
</feature>
<dbReference type="Proteomes" id="UP001257948">
    <property type="component" value="Unassembled WGS sequence"/>
</dbReference>
<feature type="region of interest" description="Disordered" evidence="1">
    <location>
        <begin position="244"/>
        <end position="328"/>
    </location>
</feature>
<proteinExistence type="predicted"/>
<keyword evidence="3" id="KW-1185">Reference proteome</keyword>
<organism evidence="2 3">
    <name type="scientific">Streptomyces justiciae</name>
    <dbReference type="NCBI Taxonomy" id="2780140"/>
    <lineage>
        <taxon>Bacteria</taxon>
        <taxon>Bacillati</taxon>
        <taxon>Actinomycetota</taxon>
        <taxon>Actinomycetes</taxon>
        <taxon>Kitasatosporales</taxon>
        <taxon>Streptomycetaceae</taxon>
        <taxon>Streptomyces</taxon>
    </lineage>
</organism>